<name>X0SDV5_9ZZZZ</name>
<evidence type="ECO:0000313" key="1">
    <source>
        <dbReference type="EMBL" id="GAF79238.1"/>
    </source>
</evidence>
<comment type="caution">
    <text evidence="1">The sequence shown here is derived from an EMBL/GenBank/DDBJ whole genome shotgun (WGS) entry which is preliminary data.</text>
</comment>
<sequence length="109" mass="12636">MRTATFVRGWRNPYGTDVSIYELTPIYVDPVTMMTHRYIAILARGAYPIDVYPTKPTGLKRCHVTPDYTHGRIRTYGRDKYQAMASIGVTHTRWVDGFGRPWEGKIRLK</sequence>
<dbReference type="AlphaFoldDB" id="X0SDV5"/>
<accession>X0SDV5</accession>
<dbReference type="EMBL" id="BARS01008467">
    <property type="protein sequence ID" value="GAF79238.1"/>
    <property type="molecule type" value="Genomic_DNA"/>
</dbReference>
<organism evidence="1">
    <name type="scientific">marine sediment metagenome</name>
    <dbReference type="NCBI Taxonomy" id="412755"/>
    <lineage>
        <taxon>unclassified sequences</taxon>
        <taxon>metagenomes</taxon>
        <taxon>ecological metagenomes</taxon>
    </lineage>
</organism>
<gene>
    <name evidence="1" type="ORF">S01H1_16139</name>
</gene>
<protein>
    <submittedName>
        <fullName evidence="1">Uncharacterized protein</fullName>
    </submittedName>
</protein>
<proteinExistence type="predicted"/>
<reference evidence="1" key="1">
    <citation type="journal article" date="2014" name="Front. Microbiol.">
        <title>High frequency of phylogenetically diverse reductive dehalogenase-homologous genes in deep subseafloor sedimentary metagenomes.</title>
        <authorList>
            <person name="Kawai M."/>
            <person name="Futagami T."/>
            <person name="Toyoda A."/>
            <person name="Takaki Y."/>
            <person name="Nishi S."/>
            <person name="Hori S."/>
            <person name="Arai W."/>
            <person name="Tsubouchi T."/>
            <person name="Morono Y."/>
            <person name="Uchiyama I."/>
            <person name="Ito T."/>
            <person name="Fujiyama A."/>
            <person name="Inagaki F."/>
            <person name="Takami H."/>
        </authorList>
    </citation>
    <scope>NUCLEOTIDE SEQUENCE</scope>
    <source>
        <strain evidence="1">Expedition CK06-06</strain>
    </source>
</reference>